<dbReference type="EMBL" id="BMHE01000014">
    <property type="protein sequence ID" value="GFZ82770.1"/>
    <property type="molecule type" value="Genomic_DNA"/>
</dbReference>
<dbReference type="InterPro" id="IPR050809">
    <property type="entry name" value="UgpAE/MalFG_permease"/>
</dbReference>
<keyword evidence="6 7" id="KW-0472">Membrane</keyword>
<feature type="domain" description="ABC transmembrane type-1" evidence="8">
    <location>
        <begin position="85"/>
        <end position="300"/>
    </location>
</feature>
<dbReference type="RefSeq" id="WP_229757658.1">
    <property type="nucleotide sequence ID" value="NZ_BMHE01000014.1"/>
</dbReference>
<dbReference type="Pfam" id="PF00528">
    <property type="entry name" value="BPD_transp_1"/>
    <property type="match status" value="1"/>
</dbReference>
<reference evidence="10" key="1">
    <citation type="journal article" date="2019" name="Int. J. Syst. Evol. Microbiol.">
        <title>The Global Catalogue of Microorganisms (GCM) 10K type strain sequencing project: providing services to taxonomists for standard genome sequencing and annotation.</title>
        <authorList>
            <consortium name="The Broad Institute Genomics Platform"/>
            <consortium name="The Broad Institute Genome Sequencing Center for Infectious Disease"/>
            <person name="Wu L."/>
            <person name="Ma J."/>
        </authorList>
    </citation>
    <scope>NUCLEOTIDE SEQUENCE [LARGE SCALE GENOMIC DNA]</scope>
    <source>
        <strain evidence="10">CGMCC 1.15043</strain>
    </source>
</reference>
<dbReference type="InterPro" id="IPR035906">
    <property type="entry name" value="MetI-like_sf"/>
</dbReference>
<dbReference type="Gene3D" id="1.10.3720.10">
    <property type="entry name" value="MetI-like"/>
    <property type="match status" value="1"/>
</dbReference>
<keyword evidence="4 7" id="KW-0812">Transmembrane</keyword>
<dbReference type="InterPro" id="IPR000515">
    <property type="entry name" value="MetI-like"/>
</dbReference>
<comment type="subcellular location">
    <subcellularLocation>
        <location evidence="1 7">Cell membrane</location>
        <topology evidence="1 7">Multi-pass membrane protein</topology>
    </subcellularLocation>
</comment>
<evidence type="ECO:0000256" key="6">
    <source>
        <dbReference type="ARBA" id="ARBA00023136"/>
    </source>
</evidence>
<dbReference type="PROSITE" id="PS50928">
    <property type="entry name" value="ABC_TM1"/>
    <property type="match status" value="1"/>
</dbReference>
<dbReference type="PANTHER" id="PTHR43227:SF11">
    <property type="entry name" value="BLL4140 PROTEIN"/>
    <property type="match status" value="1"/>
</dbReference>
<evidence type="ECO:0000256" key="7">
    <source>
        <dbReference type="RuleBase" id="RU363032"/>
    </source>
</evidence>
<comment type="similarity">
    <text evidence="7">Belongs to the binding-protein-dependent transport system permease family.</text>
</comment>
<keyword evidence="3" id="KW-1003">Cell membrane</keyword>
<feature type="transmembrane region" description="Helical" evidence="7">
    <location>
        <begin position="279"/>
        <end position="303"/>
    </location>
</feature>
<feature type="transmembrane region" description="Helical" evidence="7">
    <location>
        <begin position="219"/>
        <end position="239"/>
    </location>
</feature>
<feature type="transmembrane region" description="Helical" evidence="7">
    <location>
        <begin position="130"/>
        <end position="156"/>
    </location>
</feature>
<evidence type="ECO:0000256" key="4">
    <source>
        <dbReference type="ARBA" id="ARBA00022692"/>
    </source>
</evidence>
<name>A0ABQ1ERH1_9BACL</name>
<evidence type="ECO:0000313" key="10">
    <source>
        <dbReference type="Proteomes" id="UP000615455"/>
    </source>
</evidence>
<comment type="caution">
    <text evidence="9">The sequence shown here is derived from an EMBL/GenBank/DDBJ whole genome shotgun (WGS) entry which is preliminary data.</text>
</comment>
<dbReference type="CDD" id="cd06261">
    <property type="entry name" value="TM_PBP2"/>
    <property type="match status" value="1"/>
</dbReference>
<accession>A0ABQ1ERH1</accession>
<evidence type="ECO:0000313" key="9">
    <source>
        <dbReference type="EMBL" id="GFZ82770.1"/>
    </source>
</evidence>
<evidence type="ECO:0000256" key="5">
    <source>
        <dbReference type="ARBA" id="ARBA00022989"/>
    </source>
</evidence>
<evidence type="ECO:0000256" key="2">
    <source>
        <dbReference type="ARBA" id="ARBA00022448"/>
    </source>
</evidence>
<protein>
    <submittedName>
        <fullName evidence="9">Sugar ABC transporter permease</fullName>
    </submittedName>
</protein>
<organism evidence="9 10">
    <name type="scientific">Paenibacillus marchantiophytorum</name>
    <dbReference type="NCBI Taxonomy" id="1619310"/>
    <lineage>
        <taxon>Bacteria</taxon>
        <taxon>Bacillati</taxon>
        <taxon>Bacillota</taxon>
        <taxon>Bacilli</taxon>
        <taxon>Bacillales</taxon>
        <taxon>Paenibacillaceae</taxon>
        <taxon>Paenibacillus</taxon>
    </lineage>
</organism>
<keyword evidence="5 7" id="KW-1133">Transmembrane helix</keyword>
<evidence type="ECO:0000259" key="8">
    <source>
        <dbReference type="PROSITE" id="PS50928"/>
    </source>
</evidence>
<feature type="transmembrane region" description="Helical" evidence="7">
    <location>
        <begin position="89"/>
        <end position="110"/>
    </location>
</feature>
<evidence type="ECO:0000256" key="1">
    <source>
        <dbReference type="ARBA" id="ARBA00004651"/>
    </source>
</evidence>
<proteinExistence type="inferred from homology"/>
<feature type="transmembrane region" description="Helical" evidence="7">
    <location>
        <begin position="25"/>
        <end position="45"/>
    </location>
</feature>
<sequence length="313" mass="35500">MITTKVTRKKSGIIEWKSDLVKNKWLYILFLPALVWYILFAYWPMFGLVVAFEKYNVVKGIMGSKWVGLQNFKDIFSDIYFTQLLKNTFLLSLNSLIFGFPIPIVLALCFNEVRHMMFKKVAQTISYLPYFISTVIVCGLAITFLSPSTGIVNAIIGKFGFESTYFLQEPKYFRTIYVIVGVWQTMGFSAILYIAALAGISPELYEAAKIDGANRWKQLCYITFPSLIPTITIMLILSLGNMLNADFEKIILLYNPTIYETADVLNTYVYRKGLLDANYSYATAIGLFQGVVGFVLVLGANWLSKKANGTSLW</sequence>
<feature type="transmembrane region" description="Helical" evidence="7">
    <location>
        <begin position="176"/>
        <end position="198"/>
    </location>
</feature>
<keyword evidence="10" id="KW-1185">Reference proteome</keyword>
<dbReference type="SUPFAM" id="SSF161098">
    <property type="entry name" value="MetI-like"/>
    <property type="match status" value="1"/>
</dbReference>
<dbReference type="PANTHER" id="PTHR43227">
    <property type="entry name" value="BLL4140 PROTEIN"/>
    <property type="match status" value="1"/>
</dbReference>
<gene>
    <name evidence="9" type="ORF">GCM10008018_30790</name>
</gene>
<keyword evidence="2 7" id="KW-0813">Transport</keyword>
<dbReference type="Proteomes" id="UP000615455">
    <property type="component" value="Unassembled WGS sequence"/>
</dbReference>
<evidence type="ECO:0000256" key="3">
    <source>
        <dbReference type="ARBA" id="ARBA00022475"/>
    </source>
</evidence>